<keyword evidence="11" id="KW-0325">Glycoprotein</keyword>
<dbReference type="GO" id="GO:0004558">
    <property type="term" value="F:alpha-1,4-glucosidase activity"/>
    <property type="evidence" value="ECO:0007669"/>
    <property type="project" value="UniProtKB-EC"/>
</dbReference>
<keyword evidence="13 17" id="KW-0326">Glycosidase</keyword>
<evidence type="ECO:0000256" key="18">
    <source>
        <dbReference type="SAM" id="MobiDB-lite"/>
    </source>
</evidence>
<dbReference type="PROSITE" id="PS00129">
    <property type="entry name" value="GLYCOSYL_HYDROL_F31_1"/>
    <property type="match status" value="1"/>
</dbReference>
<dbReference type="EC" id="3.2.1.21" evidence="6"/>
<dbReference type="InterPro" id="IPR048395">
    <property type="entry name" value="Glyco_hydro_31_C"/>
</dbReference>
<gene>
    <name evidence="23" type="ORF">QQS21_010210</name>
</gene>
<keyword evidence="15" id="KW-0624">Polysaccharide degradation</keyword>
<comment type="function">
    <text evidence="16">Glucosidase involved in the degradation of cellulosic biomass. Has both alpha- and beta-glucosidase activity.</text>
</comment>
<name>A0AAJ0CFM4_9HYPO</name>
<organism evidence="23 24">
    <name type="scientific">Conoideocrella luteorostrata</name>
    <dbReference type="NCBI Taxonomy" id="1105319"/>
    <lineage>
        <taxon>Eukaryota</taxon>
        <taxon>Fungi</taxon>
        <taxon>Dikarya</taxon>
        <taxon>Ascomycota</taxon>
        <taxon>Pezizomycotina</taxon>
        <taxon>Sordariomycetes</taxon>
        <taxon>Hypocreomycetidae</taxon>
        <taxon>Hypocreales</taxon>
        <taxon>Clavicipitaceae</taxon>
        <taxon>Conoideocrella</taxon>
    </lineage>
</organism>
<evidence type="ECO:0000256" key="8">
    <source>
        <dbReference type="ARBA" id="ARBA00022525"/>
    </source>
</evidence>
<dbReference type="Pfam" id="PF13802">
    <property type="entry name" value="Gal_mutarotas_2"/>
    <property type="match status" value="1"/>
</dbReference>
<dbReference type="GO" id="GO:0071555">
    <property type="term" value="P:cell wall organization"/>
    <property type="evidence" value="ECO:0007669"/>
    <property type="project" value="UniProtKB-KW"/>
</dbReference>
<evidence type="ECO:0000259" key="21">
    <source>
        <dbReference type="Pfam" id="PF13802"/>
    </source>
</evidence>
<dbReference type="AlphaFoldDB" id="A0AAJ0CFM4"/>
<evidence type="ECO:0000256" key="15">
    <source>
        <dbReference type="ARBA" id="ARBA00023326"/>
    </source>
</evidence>
<dbReference type="PANTHER" id="PTHR22762">
    <property type="entry name" value="ALPHA-GLUCOSIDASE"/>
    <property type="match status" value="1"/>
</dbReference>
<dbReference type="Pfam" id="PF21365">
    <property type="entry name" value="Glyco_hydro_31_3rd"/>
    <property type="match status" value="1"/>
</dbReference>
<dbReference type="Proteomes" id="UP001251528">
    <property type="component" value="Unassembled WGS sequence"/>
</dbReference>
<evidence type="ECO:0000256" key="16">
    <source>
        <dbReference type="ARBA" id="ARBA00025512"/>
    </source>
</evidence>
<dbReference type="SUPFAM" id="SSF51445">
    <property type="entry name" value="(Trans)glycosidases"/>
    <property type="match status" value="1"/>
</dbReference>
<evidence type="ECO:0000256" key="3">
    <source>
        <dbReference type="ARBA" id="ARBA00004613"/>
    </source>
</evidence>
<evidence type="ECO:0000313" key="24">
    <source>
        <dbReference type="Proteomes" id="UP001251528"/>
    </source>
</evidence>
<evidence type="ECO:0000256" key="11">
    <source>
        <dbReference type="ARBA" id="ARBA00023180"/>
    </source>
</evidence>
<keyword evidence="12" id="KW-0119">Carbohydrate metabolism</keyword>
<sequence length="884" mass="98482">MALIKALLFAGCVAAAGMITRGDESDPNLNKCPGYRASNVQTSSTGLVATLTLAGDACNTYGSDLKDLVLKVFYQTENRMRVIIEDKAQQVYQIPDSIVGRPDGASPASTSKLKFEYDEYPFAFRVKRGNEAIFDTAGVPLIFESQYLRLRTSLPKDPYLYGFGDTYGPWRLDTSDYTRTLWARDAGISAGGNSYANHPFYMEQRTSGAHGVFLRNSNGMDISVNKTSAAAQYLEYRVIGGIVDLYFLAGPTPVEVARQYAGVVGKPAMHGYWTFGFHQCRYGYRDAFEVAEVVQNYSNAKIPLETMWTDIDYMDHRKVFTLDPNNYPIEKVRAVVSHLHSKNQKYIVMVDPAVSYSEYGPKTRGEASNAFVKNSTGQTELGAVWPGAAAFPDWFAANTTGYWTNEFARFFDANTGVDIDGVWNDMNEPSNFCGTPCNNPFSYGPPAPKPKRDAPRRLPGWPCILQPPGSKCQNARSEPIQSQSQTRKAVVETRDISATSGDPRYKGLPGRNLLKPKYAIKNANGDLSSHTLRTDRFHANGLATYDTHNLYGVMNGMASRQAMIARRPNQRPLVISRSVFPGAGAHIGHWTGDSLSTWDQYRLAIRHIFANVALYQVPMIGSDVCGFGGYTTEQLCSRWAALGAFQPFYRNHNDNYSPSQEFYLWPSVTDSARRAIDIRYRLLDYIYTAFYLQSQDGTPSVMPMSYVYPSDSGTWALDLQFFYGPNLLVAPVTDENASTRDVYLPKDLFWNWFDGTRIQGTATTYQFKKLGWSDLPLMLRGGTITPARTQSANTTTETRTKPFQLHIALDANGKANGQLYYDDGISIIQQNGHSLINFNFANNVLTIDGDFGYKIPVNVKSVRILGGKTVDVDLSLNQRSTTKI</sequence>
<dbReference type="Gene3D" id="2.60.40.1760">
    <property type="entry name" value="glycosyl hydrolase (family 31)"/>
    <property type="match status" value="1"/>
</dbReference>
<reference evidence="23" key="1">
    <citation type="submission" date="2023-06" db="EMBL/GenBank/DDBJ databases">
        <title>Conoideocrella luteorostrata (Hypocreales: Clavicipitaceae), a potential biocontrol fungus for elongate hemlock scale in United States Christmas tree production areas.</title>
        <authorList>
            <person name="Barrett H."/>
            <person name="Lovett B."/>
            <person name="Macias A.M."/>
            <person name="Stajich J.E."/>
            <person name="Kasson M.T."/>
        </authorList>
    </citation>
    <scope>NUCLEOTIDE SEQUENCE</scope>
    <source>
        <strain evidence="23">ARSEF 14590</strain>
    </source>
</reference>
<evidence type="ECO:0000256" key="6">
    <source>
        <dbReference type="ARBA" id="ARBA00012744"/>
    </source>
</evidence>
<feature type="signal peptide" evidence="19">
    <location>
        <begin position="1"/>
        <end position="15"/>
    </location>
</feature>
<accession>A0AAJ0CFM4</accession>
<dbReference type="Gene3D" id="2.60.40.1180">
    <property type="entry name" value="Golgi alpha-mannosidase II"/>
    <property type="match status" value="2"/>
</dbReference>
<dbReference type="GO" id="GO:0030246">
    <property type="term" value="F:carbohydrate binding"/>
    <property type="evidence" value="ECO:0007669"/>
    <property type="project" value="InterPro"/>
</dbReference>
<feature type="chain" id="PRO_5042500617" description="Probable alpha/beta-glucosidase agdC" evidence="19">
    <location>
        <begin position="16"/>
        <end position="884"/>
    </location>
</feature>
<dbReference type="GO" id="GO:0008422">
    <property type="term" value="F:beta-glucosidase activity"/>
    <property type="evidence" value="ECO:0007669"/>
    <property type="project" value="UniProtKB-EC"/>
</dbReference>
<evidence type="ECO:0000256" key="7">
    <source>
        <dbReference type="ARBA" id="ARBA00014002"/>
    </source>
</evidence>
<dbReference type="GO" id="GO:0005576">
    <property type="term" value="C:extracellular region"/>
    <property type="evidence" value="ECO:0007669"/>
    <property type="project" value="UniProtKB-SubCell"/>
</dbReference>
<evidence type="ECO:0000256" key="2">
    <source>
        <dbReference type="ARBA" id="ARBA00001657"/>
    </source>
</evidence>
<dbReference type="InterPro" id="IPR025887">
    <property type="entry name" value="Glyco_hydro_31_N_dom"/>
</dbReference>
<dbReference type="Gene3D" id="3.20.20.80">
    <property type="entry name" value="Glycosidases"/>
    <property type="match status" value="2"/>
</dbReference>
<protein>
    <recommendedName>
        <fullName evidence="7">Probable alpha/beta-glucosidase agdC</fullName>
        <ecNumber evidence="5">3.2.1.20</ecNumber>
        <ecNumber evidence="6">3.2.1.21</ecNumber>
    </recommendedName>
</protein>
<comment type="subcellular location">
    <subcellularLocation>
        <location evidence="3">Secreted</location>
    </subcellularLocation>
</comment>
<comment type="similarity">
    <text evidence="4 17">Belongs to the glycosyl hydrolase 31 family.</text>
</comment>
<comment type="catalytic activity">
    <reaction evidence="1">
        <text>Hydrolysis of terminal, non-reducing beta-D-glucosyl residues with release of beta-D-glucose.</text>
        <dbReference type="EC" id="3.2.1.21"/>
    </reaction>
</comment>
<evidence type="ECO:0000256" key="4">
    <source>
        <dbReference type="ARBA" id="ARBA00007806"/>
    </source>
</evidence>
<evidence type="ECO:0000259" key="20">
    <source>
        <dbReference type="Pfam" id="PF01055"/>
    </source>
</evidence>
<dbReference type="PANTHER" id="PTHR22762:SF67">
    <property type="entry name" value="ALPHA_BETA-GLUCOSIDASE AGDC-RELATED"/>
    <property type="match status" value="1"/>
</dbReference>
<dbReference type="SUPFAM" id="SSF51011">
    <property type="entry name" value="Glycosyl hydrolase domain"/>
    <property type="match status" value="1"/>
</dbReference>
<evidence type="ECO:0000256" key="17">
    <source>
        <dbReference type="RuleBase" id="RU361185"/>
    </source>
</evidence>
<dbReference type="InterPro" id="IPR000322">
    <property type="entry name" value="Glyco_hydro_31_TIM"/>
</dbReference>
<keyword evidence="10 17" id="KW-0378">Hydrolase</keyword>
<dbReference type="InterPro" id="IPR030458">
    <property type="entry name" value="Glyco_hydro_31_AS"/>
</dbReference>
<dbReference type="InterPro" id="IPR017853">
    <property type="entry name" value="GH"/>
</dbReference>
<feature type="region of interest" description="Disordered" evidence="18">
    <location>
        <begin position="468"/>
        <end position="508"/>
    </location>
</feature>
<dbReference type="GO" id="GO:0000272">
    <property type="term" value="P:polysaccharide catabolic process"/>
    <property type="evidence" value="ECO:0007669"/>
    <property type="project" value="UniProtKB-KW"/>
</dbReference>
<proteinExistence type="inferred from homology"/>
<keyword evidence="9 19" id="KW-0732">Signal</keyword>
<dbReference type="InterPro" id="IPR013780">
    <property type="entry name" value="Glyco_hydro_b"/>
</dbReference>
<evidence type="ECO:0000256" key="13">
    <source>
        <dbReference type="ARBA" id="ARBA00023295"/>
    </source>
</evidence>
<evidence type="ECO:0000256" key="5">
    <source>
        <dbReference type="ARBA" id="ARBA00012741"/>
    </source>
</evidence>
<evidence type="ECO:0000313" key="23">
    <source>
        <dbReference type="EMBL" id="KAK2592104.1"/>
    </source>
</evidence>
<dbReference type="Pfam" id="PF01055">
    <property type="entry name" value="Glyco_hydro_31_2nd"/>
    <property type="match status" value="1"/>
</dbReference>
<keyword evidence="14" id="KW-0961">Cell wall biogenesis/degradation</keyword>
<dbReference type="InterPro" id="IPR011013">
    <property type="entry name" value="Gal_mutarotase_sf_dom"/>
</dbReference>
<feature type="domain" description="Glycoside hydrolase family 31 N-terminal" evidence="21">
    <location>
        <begin position="95"/>
        <end position="219"/>
    </location>
</feature>
<evidence type="ECO:0000256" key="10">
    <source>
        <dbReference type="ARBA" id="ARBA00022801"/>
    </source>
</evidence>
<dbReference type="EC" id="3.2.1.20" evidence="5"/>
<dbReference type="CDD" id="cd14752">
    <property type="entry name" value="GH31_N"/>
    <property type="match status" value="1"/>
</dbReference>
<evidence type="ECO:0000256" key="19">
    <source>
        <dbReference type="SAM" id="SignalP"/>
    </source>
</evidence>
<dbReference type="CDD" id="cd06602">
    <property type="entry name" value="GH31_MGAM_SI_GAA"/>
    <property type="match status" value="1"/>
</dbReference>
<feature type="compositionally biased region" description="Polar residues" evidence="18">
    <location>
        <begin position="471"/>
        <end position="487"/>
    </location>
</feature>
<evidence type="ECO:0000256" key="9">
    <source>
        <dbReference type="ARBA" id="ARBA00022729"/>
    </source>
</evidence>
<dbReference type="SUPFAM" id="SSF74650">
    <property type="entry name" value="Galactose mutarotase-like"/>
    <property type="match status" value="1"/>
</dbReference>
<keyword evidence="24" id="KW-1185">Reference proteome</keyword>
<evidence type="ECO:0000256" key="1">
    <source>
        <dbReference type="ARBA" id="ARBA00000448"/>
    </source>
</evidence>
<keyword evidence="8" id="KW-0964">Secreted</keyword>
<evidence type="ECO:0000256" key="14">
    <source>
        <dbReference type="ARBA" id="ARBA00023316"/>
    </source>
</evidence>
<evidence type="ECO:0000256" key="12">
    <source>
        <dbReference type="ARBA" id="ARBA00023277"/>
    </source>
</evidence>
<feature type="domain" description="Glycosyl hydrolase family 31 C-terminal" evidence="22">
    <location>
        <begin position="697"/>
        <end position="784"/>
    </location>
</feature>
<evidence type="ECO:0000259" key="22">
    <source>
        <dbReference type="Pfam" id="PF21365"/>
    </source>
</evidence>
<comment type="caution">
    <text evidence="23">The sequence shown here is derived from an EMBL/GenBank/DDBJ whole genome shotgun (WGS) entry which is preliminary data.</text>
</comment>
<dbReference type="EMBL" id="JASWJB010000288">
    <property type="protein sequence ID" value="KAK2592104.1"/>
    <property type="molecule type" value="Genomic_DNA"/>
</dbReference>
<comment type="catalytic activity">
    <reaction evidence="2">
        <text>Hydrolysis of terminal, non-reducing (1-&gt;4)-linked alpha-D-glucose residues with release of alpha-D-glucose.</text>
        <dbReference type="EC" id="3.2.1.20"/>
    </reaction>
</comment>
<feature type="domain" description="Glycoside hydrolase family 31 TIM barrel" evidence="20">
    <location>
        <begin position="267"/>
        <end position="689"/>
    </location>
</feature>